<evidence type="ECO:0000256" key="10">
    <source>
        <dbReference type="ARBA" id="ARBA00022989"/>
    </source>
</evidence>
<evidence type="ECO:0000256" key="8">
    <source>
        <dbReference type="ARBA" id="ARBA00022967"/>
    </source>
</evidence>
<dbReference type="GO" id="GO:0008137">
    <property type="term" value="F:NADH dehydrogenase (ubiquinone) activity"/>
    <property type="evidence" value="ECO:0007669"/>
    <property type="project" value="UniProtKB-UniRule"/>
</dbReference>
<keyword evidence="12 15" id="KW-0496">Mitochondrion</keyword>
<dbReference type="GO" id="GO:0031966">
    <property type="term" value="C:mitochondrial membrane"/>
    <property type="evidence" value="ECO:0007669"/>
    <property type="project" value="UniProtKB-SubCell"/>
</dbReference>
<accession>A0A7L7S9R5</accession>
<reference evidence="17" key="1">
    <citation type="journal article" date="2020" name="Mitochondrial DNA Part B Resour">
        <title>Characterization of the complete mitochondrial genome of Cynoglossus nanhaiensis (Pleuronectiformes: Cynoglossidae).</title>
        <authorList>
            <person name="Tian S."/>
            <person name="Wang C."/>
            <person name="Yan Y."/>
            <person name="Chen X."/>
        </authorList>
    </citation>
    <scope>NUCLEOTIDE SEQUENCE</scope>
</reference>
<dbReference type="PANTHER" id="PTHR11435:SF1">
    <property type="entry name" value="NADH-UBIQUINONE OXIDOREDUCTASE CHAIN 6"/>
    <property type="match status" value="1"/>
</dbReference>
<evidence type="ECO:0000256" key="14">
    <source>
        <dbReference type="ARBA" id="ARBA00049551"/>
    </source>
</evidence>
<keyword evidence="10 15" id="KW-1133">Transmembrane helix</keyword>
<dbReference type="EMBL" id="MT117229">
    <property type="protein sequence ID" value="QNV46925.1"/>
    <property type="molecule type" value="Genomic_DNA"/>
</dbReference>
<dbReference type="RefSeq" id="YP_009938691.1">
    <property type="nucleotide sequence ID" value="NC_050921.1"/>
</dbReference>
<dbReference type="InterPro" id="IPR050269">
    <property type="entry name" value="ComplexI_Subunit6"/>
</dbReference>
<name>A0A7L7S9R5_9PLEU</name>
<comment type="function">
    <text evidence="15">Core subunit of the mitochondrial membrane respiratory chain NADH dehydrogenase (Complex I) which catalyzes electron transfer from NADH through the respiratory chain, using ubiquinone as an electron acceptor. Essential for the catalytic activity and assembly of complex I.</text>
</comment>
<evidence type="ECO:0000256" key="12">
    <source>
        <dbReference type="ARBA" id="ARBA00023128"/>
    </source>
</evidence>
<dbReference type="CTD" id="4541"/>
<evidence type="ECO:0000256" key="11">
    <source>
        <dbReference type="ARBA" id="ARBA00023027"/>
    </source>
</evidence>
<keyword evidence="5 15" id="KW-0813">Transport</keyword>
<evidence type="ECO:0000256" key="4">
    <source>
        <dbReference type="ARBA" id="ARBA00021095"/>
    </source>
</evidence>
<keyword evidence="11 15" id="KW-0520">NAD</keyword>
<feature type="chain" id="PRO_5029590565" description="NADH-ubiquinone oxidoreductase chain 6" evidence="16">
    <location>
        <begin position="19"/>
        <end position="173"/>
    </location>
</feature>
<feature type="transmembrane region" description="Helical" evidence="15">
    <location>
        <begin position="53"/>
        <end position="71"/>
    </location>
</feature>
<evidence type="ECO:0000313" key="17">
    <source>
        <dbReference type="EMBL" id="QNV46925.1"/>
    </source>
</evidence>
<evidence type="ECO:0000256" key="5">
    <source>
        <dbReference type="ARBA" id="ARBA00022448"/>
    </source>
</evidence>
<dbReference type="PANTHER" id="PTHR11435">
    <property type="entry name" value="NADH UBIQUINONE OXIDOREDUCTASE SUBUNIT ND6"/>
    <property type="match status" value="1"/>
</dbReference>
<keyword evidence="7 15" id="KW-0812">Transmembrane</keyword>
<evidence type="ECO:0000256" key="9">
    <source>
        <dbReference type="ARBA" id="ARBA00022982"/>
    </source>
</evidence>
<dbReference type="Pfam" id="PF00499">
    <property type="entry name" value="Oxidored_q3"/>
    <property type="match status" value="1"/>
</dbReference>
<gene>
    <name evidence="17" type="primary">ND6</name>
</gene>
<keyword evidence="13 15" id="KW-0472">Membrane</keyword>
<keyword evidence="6 15" id="KW-0679">Respiratory chain</keyword>
<dbReference type="GeneID" id="59437105"/>
<comment type="similarity">
    <text evidence="2 15">Belongs to the complex I subunit 6 family.</text>
</comment>
<keyword evidence="15" id="KW-0830">Ubiquinone</keyword>
<proteinExistence type="inferred from homology"/>
<comment type="catalytic activity">
    <reaction evidence="14 15">
        <text>a ubiquinone + NADH + 5 H(+)(in) = a ubiquinol + NAD(+) + 4 H(+)(out)</text>
        <dbReference type="Rhea" id="RHEA:29091"/>
        <dbReference type="Rhea" id="RHEA-COMP:9565"/>
        <dbReference type="Rhea" id="RHEA-COMP:9566"/>
        <dbReference type="ChEBI" id="CHEBI:15378"/>
        <dbReference type="ChEBI" id="CHEBI:16389"/>
        <dbReference type="ChEBI" id="CHEBI:17976"/>
        <dbReference type="ChEBI" id="CHEBI:57540"/>
        <dbReference type="ChEBI" id="CHEBI:57945"/>
        <dbReference type="EC" id="7.1.1.2"/>
    </reaction>
</comment>
<evidence type="ECO:0000256" key="1">
    <source>
        <dbReference type="ARBA" id="ARBA00004225"/>
    </source>
</evidence>
<evidence type="ECO:0000256" key="7">
    <source>
        <dbReference type="ARBA" id="ARBA00022692"/>
    </source>
</evidence>
<feature type="transmembrane region" description="Helical" evidence="15">
    <location>
        <begin position="135"/>
        <end position="159"/>
    </location>
</feature>
<geneLocation type="mitochondrion" evidence="17"/>
<feature type="transmembrane region" description="Helical" evidence="15">
    <location>
        <begin position="91"/>
        <end position="114"/>
    </location>
</feature>
<dbReference type="EC" id="7.1.1.2" evidence="3 15"/>
<dbReference type="InterPro" id="IPR001457">
    <property type="entry name" value="NADH_UbQ/plastoQ_OxRdtase_su6"/>
</dbReference>
<keyword evidence="16" id="KW-0732">Signal</keyword>
<comment type="subcellular location">
    <subcellularLocation>
        <location evidence="1 15">Mitochondrion membrane</location>
        <topology evidence="1 15">Multi-pass membrane protein</topology>
    </subcellularLocation>
</comment>
<sequence>MTFIIYIALLTMVVGLAAVTAHPSPYFGSLSLVVVSAASCVLLMGYGGVFLSLIMFLVYLGGMLVVFAYTTALAADSFPFILTYPGVFKYWWLYILTAVICFMKYSNVELFSGWDLFYEFEGFGISEPDARGMALMYFDIGVLLITSGWMLLLTLFVVLELTRGHSRGPLRAV</sequence>
<feature type="signal peptide" evidence="16">
    <location>
        <begin position="1"/>
        <end position="18"/>
    </location>
</feature>
<protein>
    <recommendedName>
        <fullName evidence="4 15">NADH-ubiquinone oxidoreductase chain 6</fullName>
        <ecNumber evidence="3 15">7.1.1.2</ecNumber>
    </recommendedName>
</protein>
<keyword evidence="9 15" id="KW-0249">Electron transport</keyword>
<dbReference type="AlphaFoldDB" id="A0A7L7S9R5"/>
<evidence type="ECO:0000256" key="16">
    <source>
        <dbReference type="SAM" id="SignalP"/>
    </source>
</evidence>
<evidence type="ECO:0000256" key="15">
    <source>
        <dbReference type="RuleBase" id="RU004430"/>
    </source>
</evidence>
<keyword evidence="8 15" id="KW-1278">Translocase</keyword>
<evidence type="ECO:0000256" key="2">
    <source>
        <dbReference type="ARBA" id="ARBA00005698"/>
    </source>
</evidence>
<organism evidence="17">
    <name type="scientific">Cynoglossus nanhaiensis</name>
    <dbReference type="NCBI Taxonomy" id="2213132"/>
    <lineage>
        <taxon>Eukaryota</taxon>
        <taxon>Metazoa</taxon>
        <taxon>Chordata</taxon>
        <taxon>Craniata</taxon>
        <taxon>Vertebrata</taxon>
        <taxon>Euteleostomi</taxon>
        <taxon>Actinopterygii</taxon>
        <taxon>Neopterygii</taxon>
        <taxon>Teleostei</taxon>
        <taxon>Neoteleostei</taxon>
        <taxon>Acanthomorphata</taxon>
        <taxon>Carangaria</taxon>
        <taxon>Pleuronectiformes</taxon>
        <taxon>Pleuronectoidei</taxon>
        <taxon>Cynoglossidae</taxon>
        <taxon>Cynoglossinae</taxon>
        <taxon>Cynoglossus</taxon>
    </lineage>
</organism>
<evidence type="ECO:0000256" key="3">
    <source>
        <dbReference type="ARBA" id="ARBA00012944"/>
    </source>
</evidence>
<evidence type="ECO:0000256" key="6">
    <source>
        <dbReference type="ARBA" id="ARBA00022660"/>
    </source>
</evidence>
<feature type="transmembrane region" description="Helical" evidence="15">
    <location>
        <begin position="27"/>
        <end position="46"/>
    </location>
</feature>
<evidence type="ECO:0000256" key="13">
    <source>
        <dbReference type="ARBA" id="ARBA00023136"/>
    </source>
</evidence>